<name>A0ABS4KVF5_9CLOT</name>
<evidence type="ECO:0000313" key="3">
    <source>
        <dbReference type="Proteomes" id="UP001519307"/>
    </source>
</evidence>
<organism evidence="2 3">
    <name type="scientific">Clostridium algifaecis</name>
    <dbReference type="NCBI Taxonomy" id="1472040"/>
    <lineage>
        <taxon>Bacteria</taxon>
        <taxon>Bacillati</taxon>
        <taxon>Bacillota</taxon>
        <taxon>Clostridia</taxon>
        <taxon>Eubacteriales</taxon>
        <taxon>Clostridiaceae</taxon>
        <taxon>Clostridium</taxon>
    </lineage>
</organism>
<dbReference type="GO" id="GO:0005524">
    <property type="term" value="F:ATP binding"/>
    <property type="evidence" value="ECO:0007669"/>
    <property type="project" value="UniProtKB-KW"/>
</dbReference>
<keyword evidence="1" id="KW-0175">Coiled coil</keyword>
<dbReference type="InterPro" id="IPR027417">
    <property type="entry name" value="P-loop_NTPase"/>
</dbReference>
<protein>
    <submittedName>
        <fullName evidence="2">Energy-coupling factor transporter ATP-binding protein EcfA2</fullName>
    </submittedName>
</protein>
<proteinExistence type="predicted"/>
<dbReference type="SUPFAM" id="SSF52540">
    <property type="entry name" value="P-loop containing nucleoside triphosphate hydrolases"/>
    <property type="match status" value="1"/>
</dbReference>
<feature type="coiled-coil region" evidence="1">
    <location>
        <begin position="324"/>
        <end position="351"/>
    </location>
</feature>
<evidence type="ECO:0000256" key="1">
    <source>
        <dbReference type="SAM" id="Coils"/>
    </source>
</evidence>
<dbReference type="EMBL" id="JAGGLM010000014">
    <property type="protein sequence ID" value="MBP2033381.1"/>
    <property type="molecule type" value="Genomic_DNA"/>
</dbReference>
<sequence length="737" mass="86054">MDKINVNLEYCFGIEKMDYLFNFTDDNVIAIYARNGLMKTSFSKTLKKIQDDQRNLIKDEIFGLDGIANVTKDGAEIQKDDIFVIKSFENSYESDSITSLLVNDEIKNKISKVLKLKEKLIKSLEKYSGLKMVKTVGGKKVYELEPIIIKDFNFSENSFLLNIKKLANETMEYECSNIKYSSIFDDTVIKKITSREFQDKIDDFILKSEEIYSEYEFLEKGKFTLPKLKDIGKALDKDKFFVKDNHMFLGDNLEIRNSEDLNIKIGEIEEKIKATPVFQEIEKMLSDSKGIILKDIIESTPDIVTFLKVNKLDELKKCLWLSYISAEKSKFDELVAEYKSLEQEIDTVDLDDTPWKRALNIFEERFTVPYKMKISNMKGAIIGESVPRVEFAFKRNDKIVEMDRDYLEKIDVLSQGEKRALYLLNIIFDIERIRDEGNEKLIIVDDIADSFDYKNKYAIVEYLYDMAKEDKFHLIILSHNFDFFRTVSGRLNIKRENRLCAEMVNNKIELKQEKYQKQPFEHWKKHLNKRNILALIPFARNIIEYSEDRNIGGLCGIDKDYILLTHLLHEKNFTDIITFDVLKKVYKEYLGVDGFDETIKLTSSVCPEIYIIADSISKSEVDLENKIILAVAIRHKAEIYMINEINNYTGNINWREGKTTKTGTVEAFMHHISLSRNQTRELFSGFKQFGDSDKVKVLEEVNIITPENIHLNSFMYEPILDMDILELINLYNEVKTL</sequence>
<keyword evidence="2" id="KW-0547">Nucleotide-binding</keyword>
<dbReference type="RefSeq" id="WP_209702522.1">
    <property type="nucleotide sequence ID" value="NZ_JAGGLM010000014.1"/>
</dbReference>
<keyword evidence="2" id="KW-0067">ATP-binding</keyword>
<dbReference type="Gene3D" id="3.40.50.300">
    <property type="entry name" value="P-loop containing nucleotide triphosphate hydrolases"/>
    <property type="match status" value="1"/>
</dbReference>
<accession>A0ABS4KVF5</accession>
<gene>
    <name evidence="2" type="ORF">J2Z42_002084</name>
</gene>
<comment type="caution">
    <text evidence="2">The sequence shown here is derived from an EMBL/GenBank/DDBJ whole genome shotgun (WGS) entry which is preliminary data.</text>
</comment>
<keyword evidence="3" id="KW-1185">Reference proteome</keyword>
<dbReference type="Proteomes" id="UP001519307">
    <property type="component" value="Unassembled WGS sequence"/>
</dbReference>
<evidence type="ECO:0000313" key="2">
    <source>
        <dbReference type="EMBL" id="MBP2033381.1"/>
    </source>
</evidence>
<reference evidence="2 3" key="1">
    <citation type="submission" date="2021-03" db="EMBL/GenBank/DDBJ databases">
        <title>Genomic Encyclopedia of Type Strains, Phase IV (KMG-IV): sequencing the most valuable type-strain genomes for metagenomic binning, comparative biology and taxonomic classification.</title>
        <authorList>
            <person name="Goeker M."/>
        </authorList>
    </citation>
    <scope>NUCLEOTIDE SEQUENCE [LARGE SCALE GENOMIC DNA]</scope>
    <source>
        <strain evidence="2 3">DSM 28783</strain>
    </source>
</reference>